<protein>
    <submittedName>
        <fullName evidence="2">Uncharacterized protein</fullName>
    </submittedName>
</protein>
<name>A0A2C6KE88_9APIC</name>
<dbReference type="EMBL" id="MIGC01010270">
    <property type="protein sequence ID" value="PHJ14958.1"/>
    <property type="molecule type" value="Genomic_DNA"/>
</dbReference>
<dbReference type="Proteomes" id="UP000221165">
    <property type="component" value="Unassembled WGS sequence"/>
</dbReference>
<dbReference type="AlphaFoldDB" id="A0A2C6KE88"/>
<feature type="compositionally biased region" description="Basic and acidic residues" evidence="1">
    <location>
        <begin position="24"/>
        <end position="54"/>
    </location>
</feature>
<organism evidence="2 3">
    <name type="scientific">Cystoisospora suis</name>
    <dbReference type="NCBI Taxonomy" id="483139"/>
    <lineage>
        <taxon>Eukaryota</taxon>
        <taxon>Sar</taxon>
        <taxon>Alveolata</taxon>
        <taxon>Apicomplexa</taxon>
        <taxon>Conoidasida</taxon>
        <taxon>Coccidia</taxon>
        <taxon>Eucoccidiorida</taxon>
        <taxon>Eimeriorina</taxon>
        <taxon>Sarcocystidae</taxon>
        <taxon>Cystoisospora</taxon>
    </lineage>
</organism>
<sequence>ALSTVYKICSCDAFEDVPASRPGLGEKRKEEQEVGKKERKEMRERKRERKKEDRQKIARKFVFYANVLRSCFLASSSFQL</sequence>
<proteinExistence type="predicted"/>
<dbReference type="VEuPathDB" id="ToxoDB:CSUI_011232"/>
<comment type="caution">
    <text evidence="2">The sequence shown here is derived from an EMBL/GenBank/DDBJ whole genome shotgun (WGS) entry which is preliminary data.</text>
</comment>
<evidence type="ECO:0000256" key="1">
    <source>
        <dbReference type="SAM" id="MobiDB-lite"/>
    </source>
</evidence>
<keyword evidence="3" id="KW-1185">Reference proteome</keyword>
<evidence type="ECO:0000313" key="3">
    <source>
        <dbReference type="Proteomes" id="UP000221165"/>
    </source>
</evidence>
<dbReference type="GeneID" id="94434544"/>
<gene>
    <name evidence="2" type="ORF">CSUI_011232</name>
</gene>
<accession>A0A2C6KE88</accession>
<feature type="region of interest" description="Disordered" evidence="1">
    <location>
        <begin position="17"/>
        <end position="54"/>
    </location>
</feature>
<feature type="non-terminal residue" evidence="2">
    <location>
        <position position="1"/>
    </location>
</feature>
<dbReference type="RefSeq" id="XP_067916692.1">
    <property type="nucleotide sequence ID" value="XM_068071333.1"/>
</dbReference>
<evidence type="ECO:0000313" key="2">
    <source>
        <dbReference type="EMBL" id="PHJ14958.1"/>
    </source>
</evidence>
<reference evidence="2 3" key="1">
    <citation type="journal article" date="2017" name="Int. J. Parasitol.">
        <title>The genome of the protozoan parasite Cystoisospora suis and a reverse vaccinology approach to identify vaccine candidates.</title>
        <authorList>
            <person name="Palmieri N."/>
            <person name="Shrestha A."/>
            <person name="Ruttkowski B."/>
            <person name="Beck T."/>
            <person name="Vogl C."/>
            <person name="Tomley F."/>
            <person name="Blake D.P."/>
            <person name="Joachim A."/>
        </authorList>
    </citation>
    <scope>NUCLEOTIDE SEQUENCE [LARGE SCALE GENOMIC DNA]</scope>
    <source>
        <strain evidence="2 3">Wien I</strain>
    </source>
</reference>